<protein>
    <recommendedName>
        <fullName evidence="2">TonB C-terminal domain-containing protein</fullName>
    </recommendedName>
</protein>
<gene>
    <name evidence="1" type="ORF">LCGC14_1844570</name>
</gene>
<accession>A0A0F9H0G4</accession>
<dbReference type="AlphaFoldDB" id="A0A0F9H0G4"/>
<name>A0A0F9H0G4_9ZZZZ</name>
<dbReference type="EMBL" id="LAZR01018435">
    <property type="protein sequence ID" value="KKL96426.1"/>
    <property type="molecule type" value="Genomic_DNA"/>
</dbReference>
<sequence length="146" mass="16648">MRWIVISIFTLFLSGFLKAQLDEPIVLIVQNSISDDSQPVFFIVDEMPVFLYVDCSGGRECLNRYLSDSLIIPSVDCSGTAYMEFIVDQDSIARNLKITTRVKNCTGHEKEIERLFSRMPKWIPGKQKGKPVRVSLTAQIDFNPKK</sequence>
<reference evidence="1" key="1">
    <citation type="journal article" date="2015" name="Nature">
        <title>Complex archaea that bridge the gap between prokaryotes and eukaryotes.</title>
        <authorList>
            <person name="Spang A."/>
            <person name="Saw J.H."/>
            <person name="Jorgensen S.L."/>
            <person name="Zaremba-Niedzwiedzka K."/>
            <person name="Martijn J."/>
            <person name="Lind A.E."/>
            <person name="van Eijk R."/>
            <person name="Schleper C."/>
            <person name="Guy L."/>
            <person name="Ettema T.J."/>
        </authorList>
    </citation>
    <scope>NUCLEOTIDE SEQUENCE</scope>
</reference>
<dbReference type="Gene3D" id="3.30.1150.10">
    <property type="match status" value="1"/>
</dbReference>
<dbReference type="SUPFAM" id="SSF74653">
    <property type="entry name" value="TolA/TonB C-terminal domain"/>
    <property type="match status" value="1"/>
</dbReference>
<comment type="caution">
    <text evidence="1">The sequence shown here is derived from an EMBL/GenBank/DDBJ whole genome shotgun (WGS) entry which is preliminary data.</text>
</comment>
<evidence type="ECO:0008006" key="2">
    <source>
        <dbReference type="Google" id="ProtNLM"/>
    </source>
</evidence>
<proteinExistence type="predicted"/>
<organism evidence="1">
    <name type="scientific">marine sediment metagenome</name>
    <dbReference type="NCBI Taxonomy" id="412755"/>
    <lineage>
        <taxon>unclassified sequences</taxon>
        <taxon>metagenomes</taxon>
        <taxon>ecological metagenomes</taxon>
    </lineage>
</organism>
<evidence type="ECO:0000313" key="1">
    <source>
        <dbReference type="EMBL" id="KKL96426.1"/>
    </source>
</evidence>